<reference evidence="1 2" key="1">
    <citation type="submission" date="2018-03" db="EMBL/GenBank/DDBJ databases">
        <title>Bacteriophage NCPPB3778 and a type I-E CRISPR drive the evolution of the US Biological Select Agent, Rathayibacter toxicus.</title>
        <authorList>
            <person name="Davis E.W.II."/>
            <person name="Tabima J.F."/>
            <person name="Weisberg A.J."/>
            <person name="Dantas Lopes L."/>
            <person name="Wiseman M.S."/>
            <person name="Wiseman M.S."/>
            <person name="Pupko T."/>
            <person name="Belcher M.S."/>
            <person name="Sechler A.J."/>
            <person name="Tancos M.A."/>
            <person name="Schroeder B.K."/>
            <person name="Murray T.D."/>
            <person name="Luster D.G."/>
            <person name="Schneider W.L."/>
            <person name="Rogers E."/>
            <person name="Andreote F.D."/>
            <person name="Grunwald N.J."/>
            <person name="Putnam M.L."/>
            <person name="Chang J.H."/>
        </authorList>
    </citation>
    <scope>NUCLEOTIDE SEQUENCE [LARGE SCALE GENOMIC DNA]</scope>
    <source>
        <strain evidence="1 2">NCCPB 2253</strain>
    </source>
</reference>
<proteinExistence type="predicted"/>
<dbReference type="AlphaFoldDB" id="A0AAD1AEL7"/>
<protein>
    <submittedName>
        <fullName evidence="1">Uncharacterized protein</fullName>
    </submittedName>
</protein>
<dbReference type="Proteomes" id="UP000283946">
    <property type="component" value="Chromosome"/>
</dbReference>
<evidence type="ECO:0000313" key="1">
    <source>
        <dbReference type="EMBL" id="AZZ56723.1"/>
    </source>
</evidence>
<name>A0AAD1AEL7_9MICO</name>
<gene>
    <name evidence="1" type="ORF">C7V51_13180</name>
</gene>
<organism evidence="1 2">
    <name type="scientific">Rathayibacter iranicus</name>
    <dbReference type="NCBI Taxonomy" id="59737"/>
    <lineage>
        <taxon>Bacteria</taxon>
        <taxon>Bacillati</taxon>
        <taxon>Actinomycetota</taxon>
        <taxon>Actinomycetes</taxon>
        <taxon>Micrococcales</taxon>
        <taxon>Microbacteriaceae</taxon>
        <taxon>Rathayibacter</taxon>
    </lineage>
</organism>
<dbReference type="RefSeq" id="WP_104265931.1">
    <property type="nucleotide sequence ID" value="NZ_CP028130.1"/>
</dbReference>
<dbReference type="EMBL" id="CP028130">
    <property type="protein sequence ID" value="AZZ56723.1"/>
    <property type="molecule type" value="Genomic_DNA"/>
</dbReference>
<evidence type="ECO:0000313" key="2">
    <source>
        <dbReference type="Proteomes" id="UP000283946"/>
    </source>
</evidence>
<sequence>MKRVEITYGGLPFSLSETSAAEVRASIDRALDGSAPRWITVNQGEGESRETSILITPGVAFSVADVAH</sequence>
<accession>A0AAD1AEL7</accession>
<dbReference type="KEGG" id="ria:C7V51_13180"/>